<dbReference type="Gene3D" id="2.40.170.20">
    <property type="entry name" value="TonB-dependent receptor, beta-barrel domain"/>
    <property type="match status" value="1"/>
</dbReference>
<dbReference type="EMBL" id="CP027062">
    <property type="protein sequence ID" value="AVI50755.1"/>
    <property type="molecule type" value="Genomic_DNA"/>
</dbReference>
<dbReference type="OrthoDB" id="1453181at2"/>
<gene>
    <name evidence="4" type="ORF">C5O00_06035</name>
</gene>
<protein>
    <submittedName>
        <fullName evidence="4">TonB-dependent receptor</fullName>
    </submittedName>
</protein>
<keyword evidence="3" id="KW-0998">Cell outer membrane</keyword>
<reference evidence="4 5" key="1">
    <citation type="submission" date="2018-02" db="EMBL/GenBank/DDBJ databases">
        <title>Genomic analysis of the strain RR4-38 isolated from a seawater recirculating aquaculture system.</title>
        <authorList>
            <person name="Kim Y.-S."/>
            <person name="Jang Y.H."/>
            <person name="Kim K.-H."/>
        </authorList>
    </citation>
    <scope>NUCLEOTIDE SEQUENCE [LARGE SCALE GENOMIC DNA]</scope>
    <source>
        <strain evidence="4 5">RR4-38</strain>
    </source>
</reference>
<evidence type="ECO:0000256" key="3">
    <source>
        <dbReference type="ARBA" id="ARBA00023237"/>
    </source>
</evidence>
<sequence length="936" mass="105473">MRCSGLIVLFFMLMSVFGYTQTSVVKGRILDSYSGTAVPAVQVQILGHLQQVQSDSNGYFIISEIDLPVGEQIIQLSHDDYLTKKLRVTINNGKTIDLNPVLLEADLSVGEQQTGIISLTDYELDEEEESSQNISGLLQASRDVFLNAVAYDFSATFFKPRGLDNSHSKLLINGIVMNKLVSGRPLWSNWGGLNDLQRNIAYDRGTTPGDQDFGGANGSTHILMRASQYKRGGRISYALANRSYEGRVMVSYSSGHTRSKWSYSVLISRRFGERGYVEGTPYDANSVFIAVERALNETHSLNLVGIYTPVQRGRSTALTEEVEALKGNSYNPHWGIQDGKIRSSRIRYIEEPILMLNHYWKISEGNKINNNIAYQSGKIGNSRLDYGGRRNPLANYYQRLPSYFLRNPNPTPLDFQLAYEAEQEFINNGQLDWNSLYEANTKTAGGLSAYIIQEDVTRDTQLSMSSIYNGSLSETVRLDGGLSYRILKSENYAEVNDLLGGQGYLDIDHFGEDTNFIQSDIQNPDRIVIAGERYKYNYEIKASNLTAFIQTRINLRRVDLYVTGGLSQVNYQRTGLFQNGYFAQPNRSLGDSETINFTAFSAKFGGLYKFNGRHFFELNAAMLAHPPTLRNSFVNPRQNNDIVDGLAIENTRLADASYLFRTPNVKARVSAFYNELSNRTEIGFYFTQNALGSEDNNAFVQEIVTGIGNRNVGLEIGAEVKIFPTFKIKTAASLGQYIYSSNPVLYLSGDDFDSDPLDGVVEGNDIEIVGSKRTVILENYHVAGGPERAAQIGLEYRNPNFWWAGITTNYFSNSYVDISYLRRTPDFYTDSDGLPFSNYDINTAQALLKQEELDDYFLVNVVGGKSWRIGGYYIGFFASINNLLDSRYRTGGFEDSRRVSYQQQLEEKNRRYGPLFGNKYFFGNGTTYYVNIYLRF</sequence>
<dbReference type="InterPro" id="IPR036942">
    <property type="entry name" value="Beta-barrel_TonB_sf"/>
</dbReference>
<keyword evidence="5" id="KW-1185">Reference proteome</keyword>
<dbReference type="Pfam" id="PF13715">
    <property type="entry name" value="CarbopepD_reg_2"/>
    <property type="match status" value="1"/>
</dbReference>
<dbReference type="SUPFAM" id="SSF56935">
    <property type="entry name" value="Porins"/>
    <property type="match status" value="1"/>
</dbReference>
<keyword evidence="4" id="KW-0675">Receptor</keyword>
<accession>A0A2S0HVV8</accession>
<evidence type="ECO:0000256" key="2">
    <source>
        <dbReference type="ARBA" id="ARBA00023136"/>
    </source>
</evidence>
<dbReference type="SUPFAM" id="SSF49452">
    <property type="entry name" value="Starch-binding domain-like"/>
    <property type="match status" value="1"/>
</dbReference>
<dbReference type="Proteomes" id="UP000238442">
    <property type="component" value="Chromosome"/>
</dbReference>
<evidence type="ECO:0000313" key="5">
    <source>
        <dbReference type="Proteomes" id="UP000238442"/>
    </source>
</evidence>
<proteinExistence type="predicted"/>
<dbReference type="AlphaFoldDB" id="A0A2S0HVV8"/>
<comment type="subcellular location">
    <subcellularLocation>
        <location evidence="1">Cell outer membrane</location>
    </subcellularLocation>
</comment>
<dbReference type="GO" id="GO:0009279">
    <property type="term" value="C:cell outer membrane"/>
    <property type="evidence" value="ECO:0007669"/>
    <property type="project" value="UniProtKB-SubCell"/>
</dbReference>
<dbReference type="GO" id="GO:0030246">
    <property type="term" value="F:carbohydrate binding"/>
    <property type="evidence" value="ECO:0007669"/>
    <property type="project" value="InterPro"/>
</dbReference>
<evidence type="ECO:0000313" key="4">
    <source>
        <dbReference type="EMBL" id="AVI50755.1"/>
    </source>
</evidence>
<evidence type="ECO:0000256" key="1">
    <source>
        <dbReference type="ARBA" id="ARBA00004442"/>
    </source>
</evidence>
<dbReference type="InterPro" id="IPR013784">
    <property type="entry name" value="Carb-bd-like_fold"/>
</dbReference>
<name>A0A2S0HVV8_9FLAO</name>
<organism evidence="4 5">
    <name type="scientific">Pukyongia salina</name>
    <dbReference type="NCBI Taxonomy" id="2094025"/>
    <lineage>
        <taxon>Bacteria</taxon>
        <taxon>Pseudomonadati</taxon>
        <taxon>Bacteroidota</taxon>
        <taxon>Flavobacteriia</taxon>
        <taxon>Flavobacteriales</taxon>
        <taxon>Flavobacteriaceae</taxon>
        <taxon>Pukyongia</taxon>
    </lineage>
</organism>
<dbReference type="Gene3D" id="2.60.40.1120">
    <property type="entry name" value="Carboxypeptidase-like, regulatory domain"/>
    <property type="match status" value="1"/>
</dbReference>
<keyword evidence="2" id="KW-0472">Membrane</keyword>
<dbReference type="KEGG" id="aue:C5O00_06035"/>